<evidence type="ECO:0000313" key="2">
    <source>
        <dbReference type="Proteomes" id="UP000253517"/>
    </source>
</evidence>
<evidence type="ECO:0008006" key="3">
    <source>
        <dbReference type="Google" id="ProtNLM"/>
    </source>
</evidence>
<dbReference type="AlphaFoldDB" id="A0A369A7S8"/>
<comment type="caution">
    <text evidence="1">The sequence shown here is derived from an EMBL/GenBank/DDBJ whole genome shotgun (WGS) entry which is preliminary data.</text>
</comment>
<name>A0A369A7S8_9FLAO</name>
<dbReference type="Gene3D" id="2.40.50.870">
    <property type="entry name" value="Protein of unknown function (DUF3299)"/>
    <property type="match status" value="1"/>
</dbReference>
<dbReference type="EMBL" id="QPJS01000001">
    <property type="protein sequence ID" value="RCX05359.1"/>
    <property type="molecule type" value="Genomic_DNA"/>
</dbReference>
<organism evidence="1 2">
    <name type="scientific">Schleiferia thermophila</name>
    <dbReference type="NCBI Taxonomy" id="884107"/>
    <lineage>
        <taxon>Bacteria</taxon>
        <taxon>Pseudomonadati</taxon>
        <taxon>Bacteroidota</taxon>
        <taxon>Flavobacteriia</taxon>
        <taxon>Flavobacteriales</taxon>
        <taxon>Schleiferiaceae</taxon>
        <taxon>Schleiferia</taxon>
    </lineage>
</organism>
<reference evidence="1 2" key="1">
    <citation type="submission" date="2018-07" db="EMBL/GenBank/DDBJ databases">
        <title>Genomic Encyclopedia of Type Strains, Phase IV (KMG-IV): sequencing the most valuable type-strain genomes for metagenomic binning, comparative biology and taxonomic classification.</title>
        <authorList>
            <person name="Goeker M."/>
        </authorList>
    </citation>
    <scope>NUCLEOTIDE SEQUENCE [LARGE SCALE GENOMIC DNA]</scope>
    <source>
        <strain evidence="1 2">DSM 21410</strain>
    </source>
</reference>
<proteinExistence type="predicted"/>
<dbReference type="Proteomes" id="UP000253517">
    <property type="component" value="Unassembled WGS sequence"/>
</dbReference>
<sequence>MKIHLPIYFFRKELFTLAMIVTFHAANGQKILTWFVLTQTLSGEDPARPGVYAPVFSPELEKLNGQEVILTGYVIPLDMGNNTYALSKTPFSNCFFCGKAGIETVVGLKFKNRQSKFLVDQFIVVKGILRLNKHPNGDFIYYLENAELHG</sequence>
<accession>A0A369A7S8</accession>
<dbReference type="RefSeq" id="WP_125039356.1">
    <property type="nucleotide sequence ID" value="NZ_BHZF01000001.1"/>
</dbReference>
<gene>
    <name evidence="1" type="ORF">DES35_101644</name>
</gene>
<evidence type="ECO:0000313" key="1">
    <source>
        <dbReference type="EMBL" id="RCX05359.1"/>
    </source>
</evidence>
<protein>
    <recommendedName>
        <fullName evidence="3">DUF3299 domain-containing protein</fullName>
    </recommendedName>
</protein>
<keyword evidence="2" id="KW-1185">Reference proteome</keyword>